<dbReference type="AlphaFoldDB" id="M3BCI8"/>
<dbReference type="RefSeq" id="XP_007924074.1">
    <property type="nucleotide sequence ID" value="XM_007925883.1"/>
</dbReference>
<dbReference type="VEuPathDB" id="FungiDB:MYCFIDRAFT_172669"/>
<dbReference type="GeneID" id="19332835"/>
<keyword evidence="2" id="KW-1185">Reference proteome</keyword>
<protein>
    <submittedName>
        <fullName evidence="1">Uncharacterized protein</fullName>
    </submittedName>
</protein>
<dbReference type="KEGG" id="pfj:MYCFIDRAFT_172669"/>
<evidence type="ECO:0000313" key="1">
    <source>
        <dbReference type="EMBL" id="EME86992.1"/>
    </source>
</evidence>
<dbReference type="Proteomes" id="UP000016932">
    <property type="component" value="Unassembled WGS sequence"/>
</dbReference>
<dbReference type="HOGENOM" id="CLU_1005193_0_0_1"/>
<organism evidence="1 2">
    <name type="scientific">Pseudocercospora fijiensis (strain CIRAD86)</name>
    <name type="common">Black leaf streak disease fungus</name>
    <name type="synonym">Mycosphaerella fijiensis</name>
    <dbReference type="NCBI Taxonomy" id="383855"/>
    <lineage>
        <taxon>Eukaryota</taxon>
        <taxon>Fungi</taxon>
        <taxon>Dikarya</taxon>
        <taxon>Ascomycota</taxon>
        <taxon>Pezizomycotina</taxon>
        <taxon>Dothideomycetes</taxon>
        <taxon>Dothideomycetidae</taxon>
        <taxon>Mycosphaerellales</taxon>
        <taxon>Mycosphaerellaceae</taxon>
        <taxon>Pseudocercospora</taxon>
    </lineage>
</organism>
<proteinExistence type="predicted"/>
<name>M3BCI8_PSEFD</name>
<dbReference type="EMBL" id="KB446556">
    <property type="protein sequence ID" value="EME86992.1"/>
    <property type="molecule type" value="Genomic_DNA"/>
</dbReference>
<reference evidence="1 2" key="1">
    <citation type="journal article" date="2012" name="PLoS Pathog.">
        <title>Diverse lifestyles and strategies of plant pathogenesis encoded in the genomes of eighteen Dothideomycetes fungi.</title>
        <authorList>
            <person name="Ohm R.A."/>
            <person name="Feau N."/>
            <person name="Henrissat B."/>
            <person name="Schoch C.L."/>
            <person name="Horwitz B.A."/>
            <person name="Barry K.W."/>
            <person name="Condon B.J."/>
            <person name="Copeland A.C."/>
            <person name="Dhillon B."/>
            <person name="Glaser F."/>
            <person name="Hesse C.N."/>
            <person name="Kosti I."/>
            <person name="LaButti K."/>
            <person name="Lindquist E.A."/>
            <person name="Lucas S."/>
            <person name="Salamov A.A."/>
            <person name="Bradshaw R.E."/>
            <person name="Ciuffetti L."/>
            <person name="Hamelin R.C."/>
            <person name="Kema G.H.J."/>
            <person name="Lawrence C."/>
            <person name="Scott J.A."/>
            <person name="Spatafora J.W."/>
            <person name="Turgeon B.G."/>
            <person name="de Wit P.J.G.M."/>
            <person name="Zhong S."/>
            <person name="Goodwin S.B."/>
            <person name="Grigoriev I.V."/>
        </authorList>
    </citation>
    <scope>NUCLEOTIDE SEQUENCE [LARGE SCALE GENOMIC DNA]</scope>
    <source>
        <strain evidence="1 2">CIRAD86</strain>
    </source>
</reference>
<gene>
    <name evidence="1" type="ORF">MYCFIDRAFT_172669</name>
</gene>
<evidence type="ECO:0000313" key="2">
    <source>
        <dbReference type="Proteomes" id="UP000016932"/>
    </source>
</evidence>
<accession>M3BCI8</accession>
<sequence length="277" mass="31270">MYERGRMNTGVHLQIISVLALCPCYRHSNPSSFQMLSMRHIGPRSPAPFRGFGAPTVFGDIHFLFIQSLPYYAIPARRWISRRSIQILITKGSYRQCRHARRCVLHHVNGAVGLTREDPKPGSNRSMMGYSRSYEEMRRFSIIPLRASSHSYNKTQPHGNLFLTMYSHSSQQSISPSSANIIRISNGRQRISKLLLRIVMAIRILRLPYYSTCCTSRSKFCIQVVGPFSKHSSDTGTLLQIANRLQAILSAGLEFLSTKKAPDNHGGSDHDHSHITG</sequence>